<dbReference type="InterPro" id="IPR003010">
    <property type="entry name" value="C-N_Hydrolase"/>
</dbReference>
<dbReference type="InterPro" id="IPR036526">
    <property type="entry name" value="C-N_Hydrolase_sf"/>
</dbReference>
<comment type="caution">
    <text evidence="10">The sequence shown here is derived from an EMBL/GenBank/DDBJ whole genome shotgun (WGS) entry which is preliminary data.</text>
</comment>
<protein>
    <recommendedName>
        <fullName evidence="8">Apolipoprotein N-acyltransferase</fullName>
        <shortName evidence="8">ALP N-acyltransferase</shortName>
        <ecNumber evidence="8">2.3.1.269</ecNumber>
    </recommendedName>
</protein>
<dbReference type="Pfam" id="PF00795">
    <property type="entry name" value="CN_hydrolase"/>
    <property type="match status" value="1"/>
</dbReference>
<evidence type="ECO:0000256" key="1">
    <source>
        <dbReference type="ARBA" id="ARBA00004651"/>
    </source>
</evidence>
<dbReference type="PROSITE" id="PS50263">
    <property type="entry name" value="CN_HYDROLASE"/>
    <property type="match status" value="1"/>
</dbReference>
<dbReference type="EMBL" id="WJJP01000682">
    <property type="protein sequence ID" value="MBD3327069.1"/>
    <property type="molecule type" value="Genomic_DNA"/>
</dbReference>
<feature type="transmembrane region" description="Helical" evidence="8">
    <location>
        <begin position="88"/>
        <end position="111"/>
    </location>
</feature>
<feature type="transmembrane region" description="Helical" evidence="8">
    <location>
        <begin position="123"/>
        <end position="147"/>
    </location>
</feature>
<feature type="transmembrane region" description="Helical" evidence="8">
    <location>
        <begin position="199"/>
        <end position="216"/>
    </location>
</feature>
<comment type="catalytic activity">
    <reaction evidence="8">
        <text>N-terminal S-1,2-diacyl-sn-glyceryl-L-cysteinyl-[lipoprotein] + a glycerophospholipid = N-acyl-S-1,2-diacyl-sn-glyceryl-L-cysteinyl-[lipoprotein] + a 2-acyl-sn-glycero-3-phospholipid + H(+)</text>
        <dbReference type="Rhea" id="RHEA:48228"/>
        <dbReference type="Rhea" id="RHEA-COMP:14681"/>
        <dbReference type="Rhea" id="RHEA-COMP:14684"/>
        <dbReference type="ChEBI" id="CHEBI:15378"/>
        <dbReference type="ChEBI" id="CHEBI:136912"/>
        <dbReference type="ChEBI" id="CHEBI:140656"/>
        <dbReference type="ChEBI" id="CHEBI:140657"/>
        <dbReference type="ChEBI" id="CHEBI:140660"/>
        <dbReference type="EC" id="2.3.1.269"/>
    </reaction>
</comment>
<evidence type="ECO:0000256" key="3">
    <source>
        <dbReference type="ARBA" id="ARBA00022679"/>
    </source>
</evidence>
<feature type="transmembrane region" description="Helical" evidence="8">
    <location>
        <begin position="57"/>
        <end position="76"/>
    </location>
</feature>
<evidence type="ECO:0000259" key="9">
    <source>
        <dbReference type="PROSITE" id="PS50263"/>
    </source>
</evidence>
<feature type="domain" description="CN hydrolase" evidence="9">
    <location>
        <begin position="241"/>
        <end position="487"/>
    </location>
</feature>
<comment type="similarity">
    <text evidence="8">Belongs to the CN hydrolase family. Apolipoprotein N-acyltransferase subfamily.</text>
</comment>
<dbReference type="CDD" id="cd07571">
    <property type="entry name" value="ALP_N-acyl_transferase"/>
    <property type="match status" value="1"/>
</dbReference>
<keyword evidence="5 8" id="KW-1133">Transmembrane helix</keyword>
<organism evidence="10 11">
    <name type="scientific">candidate division KSB3 bacterium</name>
    <dbReference type="NCBI Taxonomy" id="2044937"/>
    <lineage>
        <taxon>Bacteria</taxon>
        <taxon>candidate division KSB3</taxon>
    </lineage>
</organism>
<dbReference type="NCBIfam" id="TIGR00546">
    <property type="entry name" value="lnt"/>
    <property type="match status" value="1"/>
</dbReference>
<accession>A0A9D5JZ84</accession>
<gene>
    <name evidence="8 10" type="primary">lnt</name>
    <name evidence="10" type="ORF">GF339_20955</name>
</gene>
<dbReference type="Pfam" id="PF20154">
    <property type="entry name" value="LNT_N"/>
    <property type="match status" value="1"/>
</dbReference>
<dbReference type="InterPro" id="IPR004563">
    <property type="entry name" value="Apolipo_AcylTrfase"/>
</dbReference>
<proteinExistence type="inferred from homology"/>
<evidence type="ECO:0000256" key="5">
    <source>
        <dbReference type="ARBA" id="ARBA00022989"/>
    </source>
</evidence>
<dbReference type="Proteomes" id="UP000649604">
    <property type="component" value="Unassembled WGS sequence"/>
</dbReference>
<evidence type="ECO:0000256" key="8">
    <source>
        <dbReference type="HAMAP-Rule" id="MF_01148"/>
    </source>
</evidence>
<comment type="pathway">
    <text evidence="8">Protein modification; lipoprotein biosynthesis (N-acyl transfer).</text>
</comment>
<dbReference type="PANTHER" id="PTHR38686">
    <property type="entry name" value="APOLIPOPROTEIN N-ACYLTRANSFERASE"/>
    <property type="match status" value="1"/>
</dbReference>
<evidence type="ECO:0000313" key="11">
    <source>
        <dbReference type="Proteomes" id="UP000649604"/>
    </source>
</evidence>
<evidence type="ECO:0000256" key="6">
    <source>
        <dbReference type="ARBA" id="ARBA00023136"/>
    </source>
</evidence>
<reference evidence="10" key="1">
    <citation type="submission" date="2019-11" db="EMBL/GenBank/DDBJ databases">
        <title>Microbial mats filling the niche in hypersaline microbial mats.</title>
        <authorList>
            <person name="Wong H.L."/>
            <person name="Macleod F.I."/>
            <person name="White R.A. III"/>
            <person name="Burns B.P."/>
        </authorList>
    </citation>
    <scope>NUCLEOTIDE SEQUENCE</scope>
    <source>
        <strain evidence="10">Rbin_158</strain>
    </source>
</reference>
<evidence type="ECO:0000256" key="7">
    <source>
        <dbReference type="ARBA" id="ARBA00023315"/>
    </source>
</evidence>
<dbReference type="HAMAP" id="MF_01148">
    <property type="entry name" value="Lnt"/>
    <property type="match status" value="1"/>
</dbReference>
<dbReference type="AlphaFoldDB" id="A0A9D5JZ84"/>
<keyword evidence="3 8" id="KW-0808">Transferase</keyword>
<comment type="subcellular location">
    <subcellularLocation>
        <location evidence="1 8">Cell membrane</location>
        <topology evidence="1 8">Multi-pass membrane protein</topology>
    </subcellularLocation>
</comment>
<dbReference type="GO" id="GO:0016410">
    <property type="term" value="F:N-acyltransferase activity"/>
    <property type="evidence" value="ECO:0007669"/>
    <property type="project" value="UniProtKB-UniRule"/>
</dbReference>
<keyword evidence="7 8" id="KW-0012">Acyltransferase</keyword>
<dbReference type="GO" id="GO:0042158">
    <property type="term" value="P:lipoprotein biosynthetic process"/>
    <property type="evidence" value="ECO:0007669"/>
    <property type="project" value="UniProtKB-UniRule"/>
</dbReference>
<dbReference type="GO" id="GO:0005886">
    <property type="term" value="C:plasma membrane"/>
    <property type="evidence" value="ECO:0007669"/>
    <property type="project" value="UniProtKB-SubCell"/>
</dbReference>
<comment type="function">
    <text evidence="8">Catalyzes the phospholipid dependent N-acylation of the N-terminal cysteine of apolipoprotein, the last step in lipoprotein maturation.</text>
</comment>
<dbReference type="EC" id="2.3.1.269" evidence="8"/>
<name>A0A9D5JZ84_9BACT</name>
<evidence type="ECO:0000313" key="10">
    <source>
        <dbReference type="EMBL" id="MBD3327069.1"/>
    </source>
</evidence>
<keyword evidence="6 8" id="KW-0472">Membrane</keyword>
<feature type="transmembrane region" description="Helical" evidence="8">
    <location>
        <begin position="167"/>
        <end position="187"/>
    </location>
</feature>
<dbReference type="Gene3D" id="3.60.110.10">
    <property type="entry name" value="Carbon-nitrogen hydrolase"/>
    <property type="match status" value="1"/>
</dbReference>
<keyword evidence="2 8" id="KW-1003">Cell membrane</keyword>
<evidence type="ECO:0000256" key="2">
    <source>
        <dbReference type="ARBA" id="ARBA00022475"/>
    </source>
</evidence>
<keyword evidence="4 8" id="KW-0812">Transmembrane</keyword>
<dbReference type="InterPro" id="IPR045378">
    <property type="entry name" value="LNT_N"/>
</dbReference>
<feature type="transmembrane region" description="Helical" evidence="8">
    <location>
        <begin position="500"/>
        <end position="520"/>
    </location>
</feature>
<dbReference type="SUPFAM" id="SSF56317">
    <property type="entry name" value="Carbon-nitrogen hydrolase"/>
    <property type="match status" value="1"/>
</dbReference>
<sequence>MKVPNLRAGWSPKLGLAVLSGGLLILIFPKFNLEFLAWVAFIPLFAAIQGEDRRSTFWLGWIAGVIHFLGTLYWVTVTMVRYGGLSEVFSFLVLVLMAVYLALYMAGFGLLLNAFQRYTVFPLILTAPILWVGLEYLRSFFFLGFPWNLLGYSQFLTPVVTQIADITGVYGVSFLIMLVNAGLYTVFFTPTARPLKIKTLILTVGCVGITVGYGGLTLSQGTYTDESASDASIQAVRVAVVQGNIDQSIKWNREHRQQIMDKYARLSKETLDATPDLIVWPETAIPCVLQYDLPCQKHLFALVQELGTFLLLGGIALVPLPEPDRYYSLNSAFFLSPQGAILSKYDKIHLVPFGEYVPFERILFFVESITTAIGKVRPGRLYQVMSSPQIPPFSTVICFEVIFPNLVRKFVDRGARVLLNITNDAWFGKTAASYQHFAMVTFRAIENRVAVARAANTGISGFIDPYGRIIRQSEIFVDATMTHTLPIRQTTTFYTQYGDLFVRLCFGLSLLGIGSMVLTYRTHRKTRP</sequence>
<evidence type="ECO:0000256" key="4">
    <source>
        <dbReference type="ARBA" id="ARBA00022692"/>
    </source>
</evidence>
<dbReference type="PANTHER" id="PTHR38686:SF1">
    <property type="entry name" value="APOLIPOPROTEIN N-ACYLTRANSFERASE"/>
    <property type="match status" value="1"/>
</dbReference>